<feature type="signal peptide" evidence="5">
    <location>
        <begin position="1"/>
        <end position="32"/>
    </location>
</feature>
<feature type="compositionally biased region" description="Basic and acidic residues" evidence="4">
    <location>
        <begin position="58"/>
        <end position="69"/>
    </location>
</feature>
<dbReference type="PANTHER" id="PTHR30097">
    <property type="entry name" value="CATION EFFLUX SYSTEM PROTEIN CUSB"/>
    <property type="match status" value="1"/>
</dbReference>
<evidence type="ECO:0000313" key="12">
    <source>
        <dbReference type="Proteomes" id="UP000198309"/>
    </source>
</evidence>
<dbReference type="InterPro" id="IPR058647">
    <property type="entry name" value="BSH_CzcB-like"/>
</dbReference>
<keyword evidence="5" id="KW-0732">Signal</keyword>
<evidence type="ECO:0000256" key="2">
    <source>
        <dbReference type="ARBA" id="ARBA00022448"/>
    </source>
</evidence>
<dbReference type="Gene3D" id="2.40.420.20">
    <property type="match status" value="1"/>
</dbReference>
<dbReference type="EMBL" id="FZPC01000006">
    <property type="protein sequence ID" value="SNS73862.1"/>
    <property type="molecule type" value="Genomic_DNA"/>
</dbReference>
<evidence type="ECO:0000259" key="9">
    <source>
        <dbReference type="Pfam" id="PF25975"/>
    </source>
</evidence>
<dbReference type="Proteomes" id="UP000198309">
    <property type="component" value="Unassembled WGS sequence"/>
</dbReference>
<dbReference type="InterPro" id="IPR058792">
    <property type="entry name" value="Beta-barrel_RND_2"/>
</dbReference>
<reference evidence="11 12" key="2">
    <citation type="submission" date="2017-06" db="EMBL/GenBank/DDBJ databases">
        <authorList>
            <person name="Varghese N."/>
            <person name="Submissions S."/>
        </authorList>
    </citation>
    <scope>NUCLEOTIDE SEQUENCE [LARGE SCALE GENOMIC DNA]</scope>
    <source>
        <strain evidence="11 12">RLD-1</strain>
    </source>
</reference>
<dbReference type="EMBL" id="FNEC01000009">
    <property type="protein sequence ID" value="SDI80774.1"/>
    <property type="molecule type" value="Genomic_DNA"/>
</dbReference>
<evidence type="ECO:0000313" key="11">
    <source>
        <dbReference type="EMBL" id="SNS73862.1"/>
    </source>
</evidence>
<dbReference type="NCBIfam" id="TIGR01730">
    <property type="entry name" value="RND_mfp"/>
    <property type="match status" value="1"/>
</dbReference>
<organism evidence="10 13">
    <name type="scientific">Pseudomonas delhiensis</name>
    <dbReference type="NCBI Taxonomy" id="366289"/>
    <lineage>
        <taxon>Bacteria</taxon>
        <taxon>Pseudomonadati</taxon>
        <taxon>Pseudomonadota</taxon>
        <taxon>Gammaproteobacteria</taxon>
        <taxon>Pseudomonadales</taxon>
        <taxon>Pseudomonadaceae</taxon>
        <taxon>Pseudomonas</taxon>
    </lineage>
</organism>
<gene>
    <name evidence="10" type="ORF">SAMN05216189_100938</name>
    <name evidence="11" type="ORF">SAMN06295949_10699</name>
</gene>
<dbReference type="Gene3D" id="2.40.30.170">
    <property type="match status" value="1"/>
</dbReference>
<dbReference type="Gene3D" id="2.40.50.100">
    <property type="match status" value="1"/>
</dbReference>
<evidence type="ECO:0000256" key="1">
    <source>
        <dbReference type="ARBA" id="ARBA00009477"/>
    </source>
</evidence>
<keyword evidence="12" id="KW-1185">Reference proteome</keyword>
<dbReference type="Proteomes" id="UP000199693">
    <property type="component" value="Unassembled WGS sequence"/>
</dbReference>
<dbReference type="GO" id="GO:0016020">
    <property type="term" value="C:membrane"/>
    <property type="evidence" value="ECO:0007669"/>
    <property type="project" value="InterPro"/>
</dbReference>
<dbReference type="GO" id="GO:0030288">
    <property type="term" value="C:outer membrane-bounded periplasmic space"/>
    <property type="evidence" value="ECO:0007669"/>
    <property type="project" value="TreeGrafter"/>
</dbReference>
<dbReference type="GO" id="GO:0015679">
    <property type="term" value="P:plasma membrane copper ion transport"/>
    <property type="evidence" value="ECO:0007669"/>
    <property type="project" value="TreeGrafter"/>
</dbReference>
<accession>A0A239GY75</accession>
<evidence type="ECO:0000259" key="8">
    <source>
        <dbReference type="Pfam" id="PF25973"/>
    </source>
</evidence>
<dbReference type="Gene3D" id="1.10.287.470">
    <property type="entry name" value="Helix hairpin bin"/>
    <property type="match status" value="1"/>
</dbReference>
<dbReference type="Pfam" id="PF25975">
    <property type="entry name" value="CzcB_C"/>
    <property type="match status" value="1"/>
</dbReference>
<dbReference type="GO" id="GO:0046914">
    <property type="term" value="F:transition metal ion binding"/>
    <property type="evidence" value="ECO:0007669"/>
    <property type="project" value="TreeGrafter"/>
</dbReference>
<dbReference type="PANTHER" id="PTHR30097:SF4">
    <property type="entry name" value="SLR6042 PROTEIN"/>
    <property type="match status" value="1"/>
</dbReference>
<evidence type="ECO:0000313" key="13">
    <source>
        <dbReference type="Proteomes" id="UP000199693"/>
    </source>
</evidence>
<dbReference type="RefSeq" id="WP_089390789.1">
    <property type="nucleotide sequence ID" value="NZ_FNEC01000009.1"/>
</dbReference>
<feature type="domain" description="CzcB-like C-terminal circularly permuted SH3-like" evidence="9">
    <location>
        <begin position="344"/>
        <end position="404"/>
    </location>
</feature>
<evidence type="ECO:0000256" key="3">
    <source>
        <dbReference type="SAM" id="Coils"/>
    </source>
</evidence>
<feature type="coiled-coil region" evidence="3">
    <location>
        <begin position="157"/>
        <end position="215"/>
    </location>
</feature>
<dbReference type="SUPFAM" id="SSF111369">
    <property type="entry name" value="HlyD-like secretion proteins"/>
    <property type="match status" value="1"/>
</dbReference>
<feature type="domain" description="CzcB-like alpha-helical hairpin" evidence="6">
    <location>
        <begin position="159"/>
        <end position="218"/>
    </location>
</feature>
<dbReference type="FunFam" id="2.40.420.20:FF:000006">
    <property type="entry name" value="RND family efflux transporter MFP subunit"/>
    <property type="match status" value="1"/>
</dbReference>
<evidence type="ECO:0000259" key="7">
    <source>
        <dbReference type="Pfam" id="PF25954"/>
    </source>
</evidence>
<evidence type="ECO:0000256" key="4">
    <source>
        <dbReference type="SAM" id="MobiDB-lite"/>
    </source>
</evidence>
<dbReference type="InterPro" id="IPR006143">
    <property type="entry name" value="RND_pump_MFP"/>
</dbReference>
<evidence type="ECO:0000313" key="10">
    <source>
        <dbReference type="EMBL" id="SDI80774.1"/>
    </source>
</evidence>
<evidence type="ECO:0000256" key="5">
    <source>
        <dbReference type="SAM" id="SignalP"/>
    </source>
</evidence>
<dbReference type="GO" id="GO:0022857">
    <property type="term" value="F:transmembrane transporter activity"/>
    <property type="evidence" value="ECO:0007669"/>
    <property type="project" value="InterPro"/>
</dbReference>
<dbReference type="InterPro" id="IPR051909">
    <property type="entry name" value="MFP_Cation_Efflux"/>
</dbReference>
<reference evidence="10 13" key="1">
    <citation type="submission" date="2016-10" db="EMBL/GenBank/DDBJ databases">
        <authorList>
            <person name="de Groot N.N."/>
        </authorList>
    </citation>
    <scope>NUCLEOTIDE SEQUENCE [LARGE SCALE GENOMIC DNA]</scope>
    <source>
        <strain evidence="10 13">CCM 7361</strain>
    </source>
</reference>
<evidence type="ECO:0000259" key="6">
    <source>
        <dbReference type="Pfam" id="PF25893"/>
    </source>
</evidence>
<feature type="domain" description="CzcB-like barrel-sandwich hybrid" evidence="8">
    <location>
        <begin position="120"/>
        <end position="259"/>
    </location>
</feature>
<dbReference type="Pfam" id="PF25954">
    <property type="entry name" value="Beta-barrel_RND_2"/>
    <property type="match status" value="1"/>
</dbReference>
<dbReference type="Pfam" id="PF25893">
    <property type="entry name" value="HH_CzcB"/>
    <property type="match status" value="1"/>
</dbReference>
<feature type="domain" description="CusB-like beta-barrel" evidence="7">
    <location>
        <begin position="262"/>
        <end position="338"/>
    </location>
</feature>
<keyword evidence="2" id="KW-0813">Transport</keyword>
<dbReference type="InterPro" id="IPR058649">
    <property type="entry name" value="CzcB_C"/>
</dbReference>
<dbReference type="Pfam" id="PF25973">
    <property type="entry name" value="BSH_CzcB"/>
    <property type="match status" value="1"/>
</dbReference>
<dbReference type="InterPro" id="IPR058648">
    <property type="entry name" value="HH_CzcB-like"/>
</dbReference>
<feature type="compositionally biased region" description="Basic and acidic residues" evidence="4">
    <location>
        <begin position="41"/>
        <end position="50"/>
    </location>
</feature>
<protein>
    <submittedName>
        <fullName evidence="10">Membrane fusion protein, cobalt-zinc-cadmium efflux system</fullName>
    </submittedName>
</protein>
<feature type="region of interest" description="Disordered" evidence="4">
    <location>
        <begin position="26"/>
        <end position="80"/>
    </location>
</feature>
<feature type="chain" id="PRO_5011494108" evidence="5">
    <location>
        <begin position="33"/>
        <end position="416"/>
    </location>
</feature>
<name>A0A239GY75_9PSED</name>
<comment type="similarity">
    <text evidence="1">Belongs to the membrane fusion protein (MFP) (TC 8.A.1) family.</text>
</comment>
<feature type="compositionally biased region" description="Low complexity" evidence="4">
    <location>
        <begin position="26"/>
        <end position="40"/>
    </location>
</feature>
<dbReference type="AlphaFoldDB" id="A0A239GY75"/>
<sequence>MKSRETKIAAAMLFLLALGGAATLLPGGAAQAPEGQGEAGAHADGEHHGEAATTAPVDAKDHGDDERHAGAGGHGEEEDAGLRLSDEQLHAAGVALEPAAPAALSARLTLPGEIAFDADRTAHLVPRVAGVVQQVAAELGQAVKRGELLAVIASPQLSDLRSELAAAQRRFELARVTDERERQLWREKVSAEQDYLQARQARQEAEIALANARQRLGALGGAGGDRYELRAPFDGVVVEKHLVQGEVVDASSAAFTLSDLSRVWATFAVAPRDLAWVQLGKAAQVEAVDLGMRAEGRVAQVGSLLGEQSRMASARVVVANPGGAWRPGLPVQVTLAAAPRAAAVSVAEAAVQRLEERDVVFVRRDGAFVAQPVRLGARAQGRVEVLQGLAAGEQVAAAGSFVLKSELGKASAEHAH</sequence>
<proteinExistence type="inferred from homology"/>
<keyword evidence="3" id="KW-0175">Coiled coil</keyword>
<dbReference type="GO" id="GO:0060003">
    <property type="term" value="P:copper ion export"/>
    <property type="evidence" value="ECO:0007669"/>
    <property type="project" value="TreeGrafter"/>
</dbReference>